<organism evidence="1 2">
    <name type="scientific">Smallanthus sonchifolius</name>
    <dbReference type="NCBI Taxonomy" id="185202"/>
    <lineage>
        <taxon>Eukaryota</taxon>
        <taxon>Viridiplantae</taxon>
        <taxon>Streptophyta</taxon>
        <taxon>Embryophyta</taxon>
        <taxon>Tracheophyta</taxon>
        <taxon>Spermatophyta</taxon>
        <taxon>Magnoliopsida</taxon>
        <taxon>eudicotyledons</taxon>
        <taxon>Gunneridae</taxon>
        <taxon>Pentapetalae</taxon>
        <taxon>asterids</taxon>
        <taxon>campanulids</taxon>
        <taxon>Asterales</taxon>
        <taxon>Asteraceae</taxon>
        <taxon>Asteroideae</taxon>
        <taxon>Heliantheae alliance</taxon>
        <taxon>Millerieae</taxon>
        <taxon>Smallanthus</taxon>
    </lineage>
</organism>
<name>A0ACB8XUQ6_9ASTR</name>
<gene>
    <name evidence="1" type="ORF">L1987_84789</name>
</gene>
<dbReference type="Proteomes" id="UP001056120">
    <property type="component" value="Linkage Group LG29"/>
</dbReference>
<evidence type="ECO:0000313" key="1">
    <source>
        <dbReference type="EMBL" id="KAI3675203.1"/>
    </source>
</evidence>
<sequence length="121" mass="13307">MVGCDGGGETTGVVRLPDLHSLEFPFTISETETSKSAFVWVLYAILFLGLFLEMEIFEAKMMKDETLSGNDDDRILKPEETVGSCGHAQSFHFERTARIGQDGDQLQLQTPNLSLNGSGFS</sequence>
<protein>
    <submittedName>
        <fullName evidence="1">Uncharacterized protein</fullName>
    </submittedName>
</protein>
<keyword evidence="2" id="KW-1185">Reference proteome</keyword>
<comment type="caution">
    <text evidence="1">The sequence shown here is derived from an EMBL/GenBank/DDBJ whole genome shotgun (WGS) entry which is preliminary data.</text>
</comment>
<proteinExistence type="predicted"/>
<evidence type="ECO:0000313" key="2">
    <source>
        <dbReference type="Proteomes" id="UP001056120"/>
    </source>
</evidence>
<reference evidence="1 2" key="2">
    <citation type="journal article" date="2022" name="Mol. Ecol. Resour.">
        <title>The genomes of chicory, endive, great burdock and yacon provide insights into Asteraceae paleo-polyploidization history and plant inulin production.</title>
        <authorList>
            <person name="Fan W."/>
            <person name="Wang S."/>
            <person name="Wang H."/>
            <person name="Wang A."/>
            <person name="Jiang F."/>
            <person name="Liu H."/>
            <person name="Zhao H."/>
            <person name="Xu D."/>
            <person name="Zhang Y."/>
        </authorList>
    </citation>
    <scope>NUCLEOTIDE SEQUENCE [LARGE SCALE GENOMIC DNA]</scope>
    <source>
        <strain evidence="2">cv. Yunnan</strain>
        <tissue evidence="1">Leaves</tissue>
    </source>
</reference>
<dbReference type="EMBL" id="CM042046">
    <property type="protein sequence ID" value="KAI3675203.1"/>
    <property type="molecule type" value="Genomic_DNA"/>
</dbReference>
<accession>A0ACB8XUQ6</accession>
<reference evidence="2" key="1">
    <citation type="journal article" date="2022" name="Mol. Ecol. Resour.">
        <title>The genomes of chicory, endive, great burdock and yacon provide insights into Asteraceae palaeo-polyploidization history and plant inulin production.</title>
        <authorList>
            <person name="Fan W."/>
            <person name="Wang S."/>
            <person name="Wang H."/>
            <person name="Wang A."/>
            <person name="Jiang F."/>
            <person name="Liu H."/>
            <person name="Zhao H."/>
            <person name="Xu D."/>
            <person name="Zhang Y."/>
        </authorList>
    </citation>
    <scope>NUCLEOTIDE SEQUENCE [LARGE SCALE GENOMIC DNA]</scope>
    <source>
        <strain evidence="2">cv. Yunnan</strain>
    </source>
</reference>